<reference evidence="1" key="1">
    <citation type="submission" date="2015-08" db="EMBL/GenBank/DDBJ databases">
        <title>Complete DNA Sequence of Pseudomonas syringae pv. actinidiae, the Causal Agent of Kiwifruit Canker Disease.</title>
        <authorList>
            <person name="Rikkerink E.H.A."/>
            <person name="Fineran P.C."/>
        </authorList>
    </citation>
    <scope>NUCLEOTIDE SEQUENCE</scope>
    <source>
        <strain evidence="1">DSM 13666</strain>
    </source>
</reference>
<dbReference type="Gene3D" id="3.20.20.370">
    <property type="entry name" value="Glycoside hydrolase/deacetylase"/>
    <property type="match status" value="1"/>
</dbReference>
<dbReference type="AlphaFoldDB" id="A0A0M0KGN1"/>
<dbReference type="EMBL" id="LILD01000001">
    <property type="protein sequence ID" value="KOO37966.1"/>
    <property type="molecule type" value="Genomic_DNA"/>
</dbReference>
<dbReference type="SUPFAM" id="SSF88713">
    <property type="entry name" value="Glycoside hydrolase/deacetylase"/>
    <property type="match status" value="1"/>
</dbReference>
<proteinExistence type="predicted"/>
<dbReference type="GeneID" id="87598842"/>
<dbReference type="InterPro" id="IPR011330">
    <property type="entry name" value="Glyco_hydro/deAcase_b/a-brl"/>
</dbReference>
<dbReference type="GO" id="GO:0005975">
    <property type="term" value="P:carbohydrate metabolic process"/>
    <property type="evidence" value="ECO:0007669"/>
    <property type="project" value="InterPro"/>
</dbReference>
<gene>
    <name evidence="1" type="ORF">AMD02_03185</name>
</gene>
<dbReference type="PATRIC" id="fig|136160.3.peg.875"/>
<name>A0A0M0KGN1_ALKHA</name>
<evidence type="ECO:0000313" key="1">
    <source>
        <dbReference type="EMBL" id="KOO37966.1"/>
    </source>
</evidence>
<organism evidence="1">
    <name type="scientific">Halalkalibacterium halodurans</name>
    <name type="common">Bacillus halodurans</name>
    <dbReference type="NCBI Taxonomy" id="86665"/>
    <lineage>
        <taxon>Bacteria</taxon>
        <taxon>Bacillati</taxon>
        <taxon>Bacillota</taxon>
        <taxon>Bacilli</taxon>
        <taxon>Bacillales</taxon>
        <taxon>Bacillaceae</taxon>
        <taxon>Halalkalibacterium (ex Joshi et al. 2022)</taxon>
    </lineage>
</organism>
<protein>
    <submittedName>
        <fullName evidence="1">Uncharacterized protein</fullName>
    </submittedName>
</protein>
<sequence>MKEQLFNKSKPIPEFYSAFHQDDASYETLLGIFKRARKSPIEMMCEPGFVNEQLLGLSSYNFLRIREFSIIIDRKKIAAVYEYEIQLKFFKILL</sequence>
<dbReference type="RefSeq" id="WP_053430439.1">
    <property type="nucleotide sequence ID" value="NZ_CP040441.1"/>
</dbReference>
<comment type="caution">
    <text evidence="1">The sequence shown here is derived from an EMBL/GenBank/DDBJ whole genome shotgun (WGS) entry which is preliminary data.</text>
</comment>
<accession>A0A0M0KGN1</accession>